<comment type="caution">
    <text evidence="6">The sequence shown here is derived from an EMBL/GenBank/DDBJ whole genome shotgun (WGS) entry which is preliminary data.</text>
</comment>
<evidence type="ECO:0000256" key="4">
    <source>
        <dbReference type="ARBA" id="ARBA00022840"/>
    </source>
</evidence>
<evidence type="ECO:0000256" key="3">
    <source>
        <dbReference type="ARBA" id="ARBA00022777"/>
    </source>
</evidence>
<dbReference type="OrthoDB" id="5987198at2759"/>
<feature type="non-terminal residue" evidence="6">
    <location>
        <position position="339"/>
    </location>
</feature>
<dbReference type="SMART" id="SM00220">
    <property type="entry name" value="S_TKc"/>
    <property type="match status" value="1"/>
</dbReference>
<dbReference type="Gene3D" id="1.10.510.10">
    <property type="entry name" value="Transferase(Phosphotransferase) domain 1"/>
    <property type="match status" value="1"/>
</dbReference>
<dbReference type="SUPFAM" id="SSF56112">
    <property type="entry name" value="Protein kinase-like (PK-like)"/>
    <property type="match status" value="1"/>
</dbReference>
<evidence type="ECO:0000256" key="1">
    <source>
        <dbReference type="ARBA" id="ARBA00022679"/>
    </source>
</evidence>
<dbReference type="GO" id="GO:0005524">
    <property type="term" value="F:ATP binding"/>
    <property type="evidence" value="ECO:0007669"/>
    <property type="project" value="UniProtKB-KW"/>
</dbReference>
<dbReference type="InterPro" id="IPR011009">
    <property type="entry name" value="Kinase-like_dom_sf"/>
</dbReference>
<dbReference type="PANTHER" id="PTHR43289:SF33">
    <property type="entry name" value="SERINE_THREONINE KINASE 31"/>
    <property type="match status" value="1"/>
</dbReference>
<feature type="domain" description="Protein kinase" evidence="5">
    <location>
        <begin position="1"/>
        <end position="339"/>
    </location>
</feature>
<sequence>MDTYFGCTVENLRLGGHETYWRDLFSFLERHGYVLRPRYRPGWEPAWPPTPEIPFASTEDCIGLPIDATRVSDGKLVMMKAIPSASTELDICRYFSSESLRDDPRNRCIPLLEVLPHPNDPGVSIMVMPYLRNIDQPLFDTVEDILECGEQILDGLSFMHEHNVAHRDCAYRNVMMDVTAMYPSGFHPLHWRMLPDTVTPAPTLPRSSVPVTYYLIDFGISTRFSTHDPSKLVVGTKGLETTVPELSNTIPYDPFKTDVYILGALFRQEFLDKFSNVAMIAPLIASMTARDPAARPDAAAALEAWRLLRKQTPASYRQWRAKGRDESLLGSVFRDALLL</sequence>
<proteinExistence type="predicted"/>
<accession>A0A1M2VP50</accession>
<dbReference type="Proteomes" id="UP000184267">
    <property type="component" value="Unassembled WGS sequence"/>
</dbReference>
<keyword evidence="7" id="KW-1185">Reference proteome</keyword>
<keyword evidence="4" id="KW-0067">ATP-binding</keyword>
<name>A0A1M2VP50_TRAPU</name>
<reference evidence="6 7" key="1">
    <citation type="submission" date="2016-10" db="EMBL/GenBank/DDBJ databases">
        <title>Genome sequence of the basidiomycete white-rot fungus Trametes pubescens.</title>
        <authorList>
            <person name="Makela M.R."/>
            <person name="Granchi Z."/>
            <person name="Peng M."/>
            <person name="De Vries R.P."/>
            <person name="Grigoriev I."/>
            <person name="Riley R."/>
            <person name="Hilden K."/>
        </authorList>
    </citation>
    <scope>NUCLEOTIDE SEQUENCE [LARGE SCALE GENOMIC DNA]</scope>
    <source>
        <strain evidence="6 7">FBCC735</strain>
    </source>
</reference>
<gene>
    <name evidence="6" type="ORF">TRAPUB_14166</name>
</gene>
<dbReference type="EMBL" id="MNAD01000924">
    <property type="protein sequence ID" value="OJT09384.1"/>
    <property type="molecule type" value="Genomic_DNA"/>
</dbReference>
<dbReference type="AlphaFoldDB" id="A0A1M2VP50"/>
<dbReference type="PROSITE" id="PS50011">
    <property type="entry name" value="PROTEIN_KINASE_DOM"/>
    <property type="match status" value="1"/>
</dbReference>
<organism evidence="6 7">
    <name type="scientific">Trametes pubescens</name>
    <name type="common">White-rot fungus</name>
    <dbReference type="NCBI Taxonomy" id="154538"/>
    <lineage>
        <taxon>Eukaryota</taxon>
        <taxon>Fungi</taxon>
        <taxon>Dikarya</taxon>
        <taxon>Basidiomycota</taxon>
        <taxon>Agaricomycotina</taxon>
        <taxon>Agaricomycetes</taxon>
        <taxon>Polyporales</taxon>
        <taxon>Polyporaceae</taxon>
        <taxon>Trametes</taxon>
    </lineage>
</organism>
<protein>
    <recommendedName>
        <fullName evidence="5">Protein kinase domain-containing protein</fullName>
    </recommendedName>
</protein>
<evidence type="ECO:0000259" key="5">
    <source>
        <dbReference type="PROSITE" id="PS50011"/>
    </source>
</evidence>
<evidence type="ECO:0000313" key="7">
    <source>
        <dbReference type="Proteomes" id="UP000184267"/>
    </source>
</evidence>
<dbReference type="OMA" id="QWRAKGR"/>
<dbReference type="InterPro" id="IPR000719">
    <property type="entry name" value="Prot_kinase_dom"/>
</dbReference>
<dbReference type="STRING" id="154538.A0A1M2VP50"/>
<keyword evidence="3" id="KW-0418">Kinase</keyword>
<dbReference type="GO" id="GO:0004674">
    <property type="term" value="F:protein serine/threonine kinase activity"/>
    <property type="evidence" value="ECO:0007669"/>
    <property type="project" value="TreeGrafter"/>
</dbReference>
<dbReference type="PANTHER" id="PTHR43289">
    <property type="entry name" value="MITOGEN-ACTIVATED PROTEIN KINASE KINASE KINASE 20-RELATED"/>
    <property type="match status" value="1"/>
</dbReference>
<evidence type="ECO:0000256" key="2">
    <source>
        <dbReference type="ARBA" id="ARBA00022741"/>
    </source>
</evidence>
<keyword evidence="2" id="KW-0547">Nucleotide-binding</keyword>
<keyword evidence="1" id="KW-0808">Transferase</keyword>
<evidence type="ECO:0000313" key="6">
    <source>
        <dbReference type="EMBL" id="OJT09384.1"/>
    </source>
</evidence>